<dbReference type="InterPro" id="IPR011009">
    <property type="entry name" value="Kinase-like_dom_sf"/>
</dbReference>
<dbReference type="PANTHER" id="PTHR24055">
    <property type="entry name" value="MITOGEN-ACTIVATED PROTEIN KINASE"/>
    <property type="match status" value="1"/>
</dbReference>
<dbReference type="Gene3D" id="1.10.510.10">
    <property type="entry name" value="Transferase(Phosphotransferase) domain 1"/>
    <property type="match status" value="1"/>
</dbReference>
<dbReference type="Gene3D" id="3.30.200.20">
    <property type="entry name" value="Phosphorylase Kinase, domain 1"/>
    <property type="match status" value="1"/>
</dbReference>
<evidence type="ECO:0000256" key="3">
    <source>
        <dbReference type="ARBA" id="ARBA00022741"/>
    </source>
</evidence>
<organism evidence="7 8">
    <name type="scientific">Porphyra umbilicalis</name>
    <name type="common">Purple laver</name>
    <name type="synonym">Red alga</name>
    <dbReference type="NCBI Taxonomy" id="2786"/>
    <lineage>
        <taxon>Eukaryota</taxon>
        <taxon>Rhodophyta</taxon>
        <taxon>Bangiophyceae</taxon>
        <taxon>Bangiales</taxon>
        <taxon>Bangiaceae</taxon>
        <taxon>Porphyra</taxon>
    </lineage>
</organism>
<feature type="domain" description="Protein kinase" evidence="6">
    <location>
        <begin position="1"/>
        <end position="248"/>
    </location>
</feature>
<dbReference type="SUPFAM" id="SSF56112">
    <property type="entry name" value="Protein kinase-like (PK-like)"/>
    <property type="match status" value="1"/>
</dbReference>
<dbReference type="InterPro" id="IPR050117">
    <property type="entry name" value="MAPK"/>
</dbReference>
<dbReference type="PROSITE" id="PS50011">
    <property type="entry name" value="PROTEIN_KINASE_DOM"/>
    <property type="match status" value="1"/>
</dbReference>
<keyword evidence="1" id="KW-0723">Serine/threonine-protein kinase</keyword>
<keyword evidence="5" id="KW-0067">ATP-binding</keyword>
<gene>
    <name evidence="7" type="ORF">BU14_0115s0019</name>
</gene>
<dbReference type="PROSITE" id="PS00108">
    <property type="entry name" value="PROTEIN_KINASE_ST"/>
    <property type="match status" value="1"/>
</dbReference>
<dbReference type="Pfam" id="PF00069">
    <property type="entry name" value="Pkinase"/>
    <property type="match status" value="1"/>
</dbReference>
<evidence type="ECO:0000313" key="7">
    <source>
        <dbReference type="EMBL" id="OSX78248.1"/>
    </source>
</evidence>
<dbReference type="InterPro" id="IPR000719">
    <property type="entry name" value="Prot_kinase_dom"/>
</dbReference>
<dbReference type="InterPro" id="IPR008271">
    <property type="entry name" value="Ser/Thr_kinase_AS"/>
</dbReference>
<sequence length="281" mass="30286">MLREVRLGKALRHPNLLSIVDLDAPPSYDGFADLYIVSDRMDTDLHKLARSTTPILPVHLAYFMYQIFSALAYTHAAHCWHRDIKPANILVNRNGDIRVADFGLSRYVDPAAVGEDAAQTAYVVTRWYRAPELSLARAYTSAVDLWSVGCVLGELLNGGAPLFPGRDVRHQVELIVAFVGTPTAGQTAHISSARARRFLHDLPPTGGVALADRFPAAPPGALDLLGRLLAFDPAERLTAADALRHPFVADFYDEAEAAAAAAAYPPPDVSGIDDGVRGGGP</sequence>
<dbReference type="AlphaFoldDB" id="A0A1X6PBJ9"/>
<name>A0A1X6PBJ9_PORUM</name>
<evidence type="ECO:0000256" key="5">
    <source>
        <dbReference type="ARBA" id="ARBA00022840"/>
    </source>
</evidence>
<dbReference type="SMART" id="SM00220">
    <property type="entry name" value="S_TKc"/>
    <property type="match status" value="1"/>
</dbReference>
<dbReference type="EMBL" id="KV918817">
    <property type="protein sequence ID" value="OSX78248.1"/>
    <property type="molecule type" value="Genomic_DNA"/>
</dbReference>
<proteinExistence type="predicted"/>
<keyword evidence="4" id="KW-0418">Kinase</keyword>
<evidence type="ECO:0000256" key="2">
    <source>
        <dbReference type="ARBA" id="ARBA00022679"/>
    </source>
</evidence>
<evidence type="ECO:0000259" key="6">
    <source>
        <dbReference type="PROSITE" id="PS50011"/>
    </source>
</evidence>
<protein>
    <recommendedName>
        <fullName evidence="6">Protein kinase domain-containing protein</fullName>
    </recommendedName>
</protein>
<reference evidence="7 8" key="1">
    <citation type="submission" date="2017-03" db="EMBL/GenBank/DDBJ databases">
        <title>WGS assembly of Porphyra umbilicalis.</title>
        <authorList>
            <person name="Brawley S.H."/>
            <person name="Blouin N.A."/>
            <person name="Ficko-Blean E."/>
            <person name="Wheeler G.L."/>
            <person name="Lohr M."/>
            <person name="Goodson H.V."/>
            <person name="Jenkins J.W."/>
            <person name="Blaby-Haas C.E."/>
            <person name="Helliwell K.E."/>
            <person name="Chan C."/>
            <person name="Marriage T."/>
            <person name="Bhattacharya D."/>
            <person name="Klein A.S."/>
            <person name="Badis Y."/>
            <person name="Brodie J."/>
            <person name="Cao Y."/>
            <person name="Collen J."/>
            <person name="Dittami S.M."/>
            <person name="Gachon C.M."/>
            <person name="Green B.R."/>
            <person name="Karpowicz S."/>
            <person name="Kim J.W."/>
            <person name="Kudahl U."/>
            <person name="Lin S."/>
            <person name="Michel G."/>
            <person name="Mittag M."/>
            <person name="Olson B.J."/>
            <person name="Pangilinan J."/>
            <person name="Peng Y."/>
            <person name="Qiu H."/>
            <person name="Shu S."/>
            <person name="Singer J.T."/>
            <person name="Smith A.G."/>
            <person name="Sprecher B.N."/>
            <person name="Wagner V."/>
            <person name="Wang W."/>
            <person name="Wang Z.-Y."/>
            <person name="Yan J."/>
            <person name="Yarish C."/>
            <person name="Zoeuner-Riek S."/>
            <person name="Zhuang Y."/>
            <person name="Zou Y."/>
            <person name="Lindquist E.A."/>
            <person name="Grimwood J."/>
            <person name="Barry K."/>
            <person name="Rokhsar D.S."/>
            <person name="Schmutz J."/>
            <person name="Stiller J.W."/>
            <person name="Grossman A.R."/>
            <person name="Prochnik S.E."/>
        </authorList>
    </citation>
    <scope>NUCLEOTIDE SEQUENCE [LARGE SCALE GENOMIC DNA]</scope>
    <source>
        <strain evidence="7">4086291</strain>
    </source>
</reference>
<dbReference type="Proteomes" id="UP000218209">
    <property type="component" value="Unassembled WGS sequence"/>
</dbReference>
<dbReference type="FunFam" id="1.10.510.10:FF:000624">
    <property type="entry name" value="Mitogen-activated protein kinase"/>
    <property type="match status" value="1"/>
</dbReference>
<accession>A0A1X6PBJ9</accession>
<evidence type="ECO:0000256" key="4">
    <source>
        <dbReference type="ARBA" id="ARBA00022777"/>
    </source>
</evidence>
<keyword evidence="2" id="KW-0808">Transferase</keyword>
<evidence type="ECO:0000313" key="8">
    <source>
        <dbReference type="Proteomes" id="UP000218209"/>
    </source>
</evidence>
<dbReference type="GO" id="GO:0004674">
    <property type="term" value="F:protein serine/threonine kinase activity"/>
    <property type="evidence" value="ECO:0007669"/>
    <property type="project" value="UniProtKB-KW"/>
</dbReference>
<evidence type="ECO:0000256" key="1">
    <source>
        <dbReference type="ARBA" id="ARBA00022527"/>
    </source>
</evidence>
<keyword evidence="3" id="KW-0547">Nucleotide-binding</keyword>
<dbReference type="GO" id="GO:0005524">
    <property type="term" value="F:ATP binding"/>
    <property type="evidence" value="ECO:0007669"/>
    <property type="project" value="UniProtKB-KW"/>
</dbReference>
<keyword evidence="8" id="KW-1185">Reference proteome</keyword>
<dbReference type="OrthoDB" id="192887at2759"/>